<dbReference type="RefSeq" id="WP_012807702.1">
    <property type="nucleotide sequence ID" value="NZ_CP039375.1"/>
</dbReference>
<name>A0A4D6K9S9_9EURY</name>
<dbReference type="GeneID" id="42178101"/>
<dbReference type="InterPro" id="IPR055927">
    <property type="entry name" value="DUF7504"/>
</dbReference>
<dbReference type="EMBL" id="CP039375">
    <property type="protein sequence ID" value="QCD64867.1"/>
    <property type="molecule type" value="Genomic_DNA"/>
</dbReference>
<organism evidence="1 2">
    <name type="scientific">Halomicrobium mukohataei</name>
    <dbReference type="NCBI Taxonomy" id="57705"/>
    <lineage>
        <taxon>Archaea</taxon>
        <taxon>Methanobacteriati</taxon>
        <taxon>Methanobacteriota</taxon>
        <taxon>Stenosarchaea group</taxon>
        <taxon>Halobacteria</taxon>
        <taxon>Halobacteriales</taxon>
        <taxon>Haloarculaceae</taxon>
        <taxon>Halomicrobium</taxon>
    </lineage>
</organism>
<evidence type="ECO:0008006" key="3">
    <source>
        <dbReference type="Google" id="ProtNLM"/>
    </source>
</evidence>
<dbReference type="Pfam" id="PF24336">
    <property type="entry name" value="DUF7504"/>
    <property type="match status" value="1"/>
</dbReference>
<reference evidence="1 2" key="2">
    <citation type="submission" date="2019-04" db="EMBL/GenBank/DDBJ databases">
        <authorList>
            <person name="Yang S."/>
            <person name="Wei W."/>
        </authorList>
    </citation>
    <scope>NUCLEOTIDE SEQUENCE [LARGE SCALE GENOMIC DNA]</scope>
    <source>
        <strain evidence="2">ZP60</strain>
    </source>
</reference>
<reference evidence="1 2" key="1">
    <citation type="submission" date="2019-04" db="EMBL/GenBank/DDBJ databases">
        <title>Complete genome sequence of Arthrobacter sp. ZXY-2 associated with effective atrazine degradation and salt adaptation.</title>
        <authorList>
            <person name="Zhao X."/>
        </authorList>
    </citation>
    <scope>NUCLEOTIDE SEQUENCE [LARGE SCALE GENOMIC DNA]</scope>
    <source>
        <strain evidence="2">ZP60</strain>
    </source>
</reference>
<dbReference type="AlphaFoldDB" id="A0A4D6K9S9"/>
<evidence type="ECO:0000313" key="2">
    <source>
        <dbReference type="Proteomes" id="UP000297053"/>
    </source>
</evidence>
<gene>
    <name evidence="1" type="ORF">E5139_04155</name>
</gene>
<protein>
    <recommendedName>
        <fullName evidence="3">Recombinase RecA</fullName>
    </recommendedName>
</protein>
<dbReference type="Proteomes" id="UP000297053">
    <property type="component" value="Chromosome"/>
</dbReference>
<evidence type="ECO:0000313" key="1">
    <source>
        <dbReference type="EMBL" id="QCD64867.1"/>
    </source>
</evidence>
<sequence length="194" mass="20773">MTENFDLGPAVADATNVLLVAPGVGDTADRLCCDVLTADGLPEHVVGVTISDGPEEKATRWRELLGPAPSLSMLGIDGVTRSAAVQQAPTADDTTIEYLDSSEPIRELGERIATKIHRETDTAVCFDSITDLQECMGRETAFEFLHVLGSRVRAGGATGYYYIDRTVHDEETMTLYSTLFDAAIEVGSDTDGGN</sequence>
<proteinExistence type="predicted"/>
<accession>A0A4D6K9S9</accession>
<dbReference type="KEGG" id="halz:E5139_04155"/>